<dbReference type="GO" id="GO:0061630">
    <property type="term" value="F:ubiquitin protein ligase activity"/>
    <property type="evidence" value="ECO:0007669"/>
    <property type="project" value="InterPro"/>
</dbReference>
<proteinExistence type="predicted"/>
<keyword evidence="1" id="KW-0479">Metal-binding</keyword>
<feature type="domain" description="RING-type" evidence="5">
    <location>
        <begin position="140"/>
        <end position="181"/>
    </location>
</feature>
<feature type="region of interest" description="Disordered" evidence="4">
    <location>
        <begin position="74"/>
        <end position="125"/>
    </location>
</feature>
<evidence type="ECO:0000256" key="3">
    <source>
        <dbReference type="ARBA" id="ARBA00022833"/>
    </source>
</evidence>
<dbReference type="GO" id="GO:0008270">
    <property type="term" value="F:zinc ion binding"/>
    <property type="evidence" value="ECO:0007669"/>
    <property type="project" value="UniProtKB-KW"/>
</dbReference>
<keyword evidence="2" id="KW-0863">Zinc-finger</keyword>
<evidence type="ECO:0000256" key="2">
    <source>
        <dbReference type="ARBA" id="ARBA00022771"/>
    </source>
</evidence>
<evidence type="ECO:0000313" key="6">
    <source>
        <dbReference type="EMBL" id="KAF7306630.1"/>
    </source>
</evidence>
<reference evidence="6" key="1">
    <citation type="submission" date="2020-05" db="EMBL/GenBank/DDBJ databases">
        <title>Mycena genomes resolve the evolution of fungal bioluminescence.</title>
        <authorList>
            <person name="Tsai I.J."/>
        </authorList>
    </citation>
    <scope>NUCLEOTIDE SEQUENCE</scope>
    <source>
        <strain evidence="6">171206Taipei</strain>
    </source>
</reference>
<dbReference type="InterPro" id="IPR001841">
    <property type="entry name" value="Znf_RING"/>
</dbReference>
<dbReference type="Pfam" id="PF00097">
    <property type="entry name" value="zf-C3HC4"/>
    <property type="match status" value="1"/>
</dbReference>
<dbReference type="RefSeq" id="XP_037221649.1">
    <property type="nucleotide sequence ID" value="XM_037361357.1"/>
</dbReference>
<evidence type="ECO:0000313" key="7">
    <source>
        <dbReference type="Proteomes" id="UP000636479"/>
    </source>
</evidence>
<feature type="compositionally biased region" description="Acidic residues" evidence="4">
    <location>
        <begin position="13"/>
        <end position="28"/>
    </location>
</feature>
<dbReference type="InterPro" id="IPR018957">
    <property type="entry name" value="Znf_C3HC4_RING-type"/>
</dbReference>
<feature type="compositionally biased region" description="Low complexity" evidence="4">
    <location>
        <begin position="74"/>
        <end position="83"/>
    </location>
</feature>
<name>A0A8H6SWW9_9AGAR</name>
<dbReference type="InterPro" id="IPR017907">
    <property type="entry name" value="Znf_RING_CS"/>
</dbReference>
<evidence type="ECO:0000259" key="5">
    <source>
        <dbReference type="SMART" id="SM00184"/>
    </source>
</evidence>
<keyword evidence="3" id="KW-0862">Zinc</keyword>
<dbReference type="GO" id="GO:0003697">
    <property type="term" value="F:single-stranded DNA binding"/>
    <property type="evidence" value="ECO:0007669"/>
    <property type="project" value="InterPro"/>
</dbReference>
<dbReference type="Gene3D" id="3.30.40.10">
    <property type="entry name" value="Zinc/RING finger domain, C3HC4 (zinc finger)"/>
    <property type="match status" value="1"/>
</dbReference>
<dbReference type="SUPFAM" id="SSF57850">
    <property type="entry name" value="RING/U-box"/>
    <property type="match status" value="1"/>
</dbReference>
<feature type="compositionally biased region" description="Low complexity" evidence="4">
    <location>
        <begin position="35"/>
        <end position="45"/>
    </location>
</feature>
<dbReference type="OrthoDB" id="6105938at2759"/>
<evidence type="ECO:0000256" key="1">
    <source>
        <dbReference type="ARBA" id="ARBA00022723"/>
    </source>
</evidence>
<feature type="region of interest" description="Disordered" evidence="4">
    <location>
        <begin position="1"/>
        <end position="47"/>
    </location>
</feature>
<dbReference type="InterPro" id="IPR039577">
    <property type="entry name" value="Rad18"/>
</dbReference>
<dbReference type="Proteomes" id="UP000636479">
    <property type="component" value="Unassembled WGS sequence"/>
</dbReference>
<organism evidence="6 7">
    <name type="scientific">Mycena indigotica</name>
    <dbReference type="NCBI Taxonomy" id="2126181"/>
    <lineage>
        <taxon>Eukaryota</taxon>
        <taxon>Fungi</taxon>
        <taxon>Dikarya</taxon>
        <taxon>Basidiomycota</taxon>
        <taxon>Agaricomycotina</taxon>
        <taxon>Agaricomycetes</taxon>
        <taxon>Agaricomycetidae</taxon>
        <taxon>Agaricales</taxon>
        <taxon>Marasmiineae</taxon>
        <taxon>Mycenaceae</taxon>
        <taxon>Mycena</taxon>
    </lineage>
</organism>
<accession>A0A8H6SWW9</accession>
<feature type="region of interest" description="Disordered" evidence="4">
    <location>
        <begin position="252"/>
        <end position="274"/>
    </location>
</feature>
<feature type="compositionally biased region" description="Polar residues" evidence="4">
    <location>
        <begin position="1"/>
        <end position="12"/>
    </location>
</feature>
<keyword evidence="7" id="KW-1185">Reference proteome</keyword>
<dbReference type="EMBL" id="JACAZF010000004">
    <property type="protein sequence ID" value="KAF7306630.1"/>
    <property type="molecule type" value="Genomic_DNA"/>
</dbReference>
<evidence type="ECO:0000256" key="4">
    <source>
        <dbReference type="SAM" id="MobiDB-lite"/>
    </source>
</evidence>
<sequence>MDEFIQGSSTASDFDDIPDPFADAEVDWDTLLGSQPTQTTQPETQSVGNDFEDIADIFANVDVDWDNLLSTPLPPTSQLSLATEPPSSFTSLKRQRSVSPPPSSAERRPLGPYNSPPKKRQKSPEPAAKLLEGFEDELTCAICCDLLAAAHLLNPCGHSFCGECVSEWISVKVRKTTCPVCRAIIAKQPMAPNISLDKLVDVHVRMLGMNDTGWKEGGEKLAELDKRRRTWKNRATARARQDIVSHTVWVIDDEESDESEDYDEDEEFNEEDLDDIVWLAQPPH</sequence>
<comment type="caution">
    <text evidence="6">The sequence shown here is derived from an EMBL/GenBank/DDBJ whole genome shotgun (WGS) entry which is preliminary data.</text>
</comment>
<dbReference type="GO" id="GO:0006513">
    <property type="term" value="P:protein monoubiquitination"/>
    <property type="evidence" value="ECO:0007669"/>
    <property type="project" value="InterPro"/>
</dbReference>
<dbReference type="InterPro" id="IPR013083">
    <property type="entry name" value="Znf_RING/FYVE/PHD"/>
</dbReference>
<dbReference type="SMART" id="SM00184">
    <property type="entry name" value="RING"/>
    <property type="match status" value="1"/>
</dbReference>
<dbReference type="AlphaFoldDB" id="A0A8H6SWW9"/>
<dbReference type="PANTHER" id="PTHR14134">
    <property type="entry name" value="E3 UBIQUITIN-PROTEIN LIGASE RAD18"/>
    <property type="match status" value="1"/>
</dbReference>
<dbReference type="GO" id="GO:0006301">
    <property type="term" value="P:DNA damage tolerance"/>
    <property type="evidence" value="ECO:0007669"/>
    <property type="project" value="InterPro"/>
</dbReference>
<dbReference type="PROSITE" id="PS00518">
    <property type="entry name" value="ZF_RING_1"/>
    <property type="match status" value="1"/>
</dbReference>
<protein>
    <submittedName>
        <fullName evidence="6">RING finger protein 8</fullName>
    </submittedName>
</protein>
<gene>
    <name evidence="6" type="ORF">MIND_00454400</name>
</gene>
<dbReference type="GeneID" id="59343873"/>